<protein>
    <submittedName>
        <fullName evidence="3">FSH1-domain-containing protein</fullName>
    </submittedName>
</protein>
<gene>
    <name evidence="3" type="ORF">B0H15DRAFT_831274</name>
</gene>
<dbReference type="GO" id="GO:0016787">
    <property type="term" value="F:hydrolase activity"/>
    <property type="evidence" value="ECO:0007669"/>
    <property type="project" value="UniProtKB-KW"/>
</dbReference>
<comment type="caution">
    <text evidence="3">The sequence shown here is derived from an EMBL/GenBank/DDBJ whole genome shotgun (WGS) entry which is preliminary data.</text>
</comment>
<evidence type="ECO:0000313" key="3">
    <source>
        <dbReference type="EMBL" id="KAJ7093932.1"/>
    </source>
</evidence>
<dbReference type="GO" id="GO:0005737">
    <property type="term" value="C:cytoplasm"/>
    <property type="evidence" value="ECO:0007669"/>
    <property type="project" value="TreeGrafter"/>
</dbReference>
<name>A0AAD6U7F1_9AGAR</name>
<feature type="domain" description="Serine hydrolase" evidence="2">
    <location>
        <begin position="4"/>
        <end position="221"/>
    </location>
</feature>
<keyword evidence="4" id="KW-1185">Reference proteome</keyword>
<evidence type="ECO:0000313" key="4">
    <source>
        <dbReference type="Proteomes" id="UP001222325"/>
    </source>
</evidence>
<dbReference type="Proteomes" id="UP001222325">
    <property type="component" value="Unassembled WGS sequence"/>
</dbReference>
<dbReference type="InterPro" id="IPR005645">
    <property type="entry name" value="FSH-like_dom"/>
</dbReference>
<dbReference type="InterPro" id="IPR029058">
    <property type="entry name" value="AB_hydrolase_fold"/>
</dbReference>
<organism evidence="3 4">
    <name type="scientific">Mycena belliarum</name>
    <dbReference type="NCBI Taxonomy" id="1033014"/>
    <lineage>
        <taxon>Eukaryota</taxon>
        <taxon>Fungi</taxon>
        <taxon>Dikarya</taxon>
        <taxon>Basidiomycota</taxon>
        <taxon>Agaricomycotina</taxon>
        <taxon>Agaricomycetes</taxon>
        <taxon>Agaricomycetidae</taxon>
        <taxon>Agaricales</taxon>
        <taxon>Marasmiineae</taxon>
        <taxon>Mycenaceae</taxon>
        <taxon>Mycena</taxon>
    </lineage>
</organism>
<evidence type="ECO:0000259" key="2">
    <source>
        <dbReference type="Pfam" id="PF03959"/>
    </source>
</evidence>
<dbReference type="InterPro" id="IPR050593">
    <property type="entry name" value="LovG"/>
</dbReference>
<dbReference type="EMBL" id="JARJCN010000015">
    <property type="protein sequence ID" value="KAJ7093932.1"/>
    <property type="molecule type" value="Genomic_DNA"/>
</dbReference>
<dbReference type="AlphaFoldDB" id="A0AAD6U7F1"/>
<dbReference type="Pfam" id="PF03959">
    <property type="entry name" value="FSH1"/>
    <property type="match status" value="1"/>
</dbReference>
<dbReference type="SUPFAM" id="SSF53474">
    <property type="entry name" value="alpha/beta-Hydrolases"/>
    <property type="match status" value="1"/>
</dbReference>
<reference evidence="3" key="1">
    <citation type="submission" date="2023-03" db="EMBL/GenBank/DDBJ databases">
        <title>Massive genome expansion in bonnet fungi (Mycena s.s.) driven by repeated elements and novel gene families across ecological guilds.</title>
        <authorList>
            <consortium name="Lawrence Berkeley National Laboratory"/>
            <person name="Harder C.B."/>
            <person name="Miyauchi S."/>
            <person name="Viragh M."/>
            <person name="Kuo A."/>
            <person name="Thoen E."/>
            <person name="Andreopoulos B."/>
            <person name="Lu D."/>
            <person name="Skrede I."/>
            <person name="Drula E."/>
            <person name="Henrissat B."/>
            <person name="Morin E."/>
            <person name="Kohler A."/>
            <person name="Barry K."/>
            <person name="LaButti K."/>
            <person name="Morin E."/>
            <person name="Salamov A."/>
            <person name="Lipzen A."/>
            <person name="Mereny Z."/>
            <person name="Hegedus B."/>
            <person name="Baldrian P."/>
            <person name="Stursova M."/>
            <person name="Weitz H."/>
            <person name="Taylor A."/>
            <person name="Grigoriev I.V."/>
            <person name="Nagy L.G."/>
            <person name="Martin F."/>
            <person name="Kauserud H."/>
        </authorList>
    </citation>
    <scope>NUCLEOTIDE SEQUENCE</scope>
    <source>
        <strain evidence="3">CBHHK173m</strain>
    </source>
</reference>
<accession>A0AAD6U7F1</accession>
<proteinExistence type="predicted"/>
<keyword evidence="1" id="KW-0378">Hydrolase</keyword>
<dbReference type="PANTHER" id="PTHR48070">
    <property type="entry name" value="ESTERASE OVCA2"/>
    <property type="match status" value="1"/>
</dbReference>
<sequence>MTTALKRVLVLHGYSQNANIFSKRLGALRKQCGKTIDFVFVDGPVILQPADLGFASAPSATLDALDASEVIEGNEARAWWKWNATKSEALGLPESLVILRDVLKTQTFDGVLGFSQGAAAAALLAALLERPYSYPPFLIDGKPPHPPLKFCVAVSGFRLNDSIADAIFEANYATPTLHIIGKTDVVVHEERSQKLVDISTNARVETHDGGHFVPSKGNWRKFLAAYLLDPTDNVPSPSLAAVSADNSGSSTPVAMKL</sequence>
<evidence type="ECO:0000256" key="1">
    <source>
        <dbReference type="ARBA" id="ARBA00022801"/>
    </source>
</evidence>
<dbReference type="GO" id="GO:0005634">
    <property type="term" value="C:nucleus"/>
    <property type="evidence" value="ECO:0007669"/>
    <property type="project" value="TreeGrafter"/>
</dbReference>
<dbReference type="Gene3D" id="3.40.50.1820">
    <property type="entry name" value="alpha/beta hydrolase"/>
    <property type="match status" value="1"/>
</dbReference>
<dbReference type="PANTHER" id="PTHR48070:SF6">
    <property type="entry name" value="ESTERASE OVCA2"/>
    <property type="match status" value="1"/>
</dbReference>